<evidence type="ECO:0000313" key="2">
    <source>
        <dbReference type="EMBL" id="MBB2164044.1"/>
    </source>
</evidence>
<sequence length="211" mass="21516">MELINTENGQFQDADPSTLTPGTPISASWANNIQGEIAAVIIDRGGVLDGTKTNQMSTILSDMIGGYLPLTGGTITGSLNIQTVAETDNSTNAASTAFVQGLISAEATARENADSLLAPKASPVFSGQVQMPGGSTTLTPSAGDSSTNVATTAFVDNALSSYTPTANLPLDPGHLIQSGRSNAPGNITFSTAFSDTPVSIVVTPITTHMDL</sequence>
<dbReference type="AlphaFoldDB" id="A0A7W4IJT6"/>
<accession>A0A7W4IJT6</accession>
<gene>
    <name evidence="3" type="ORF">HLH25_03670</name>
    <name evidence="2" type="ORF">HLH26_05730</name>
</gene>
<evidence type="ECO:0000256" key="1">
    <source>
        <dbReference type="SAM" id="MobiDB-lite"/>
    </source>
</evidence>
<evidence type="ECO:0000313" key="4">
    <source>
        <dbReference type="Proteomes" id="UP000540490"/>
    </source>
</evidence>
<dbReference type="Proteomes" id="UP000540490">
    <property type="component" value="Unassembled WGS sequence"/>
</dbReference>
<evidence type="ECO:0000313" key="5">
    <source>
        <dbReference type="Proteomes" id="UP000561077"/>
    </source>
</evidence>
<evidence type="ECO:0000313" key="3">
    <source>
        <dbReference type="EMBL" id="MBB2192748.1"/>
    </source>
</evidence>
<dbReference type="EMBL" id="JABEQO010000005">
    <property type="protein sequence ID" value="MBB2164044.1"/>
    <property type="molecule type" value="Genomic_DNA"/>
</dbReference>
<dbReference type="EMBL" id="JABEQN010000003">
    <property type="protein sequence ID" value="MBB2192748.1"/>
    <property type="molecule type" value="Genomic_DNA"/>
</dbReference>
<protein>
    <submittedName>
        <fullName evidence="2">Uncharacterized protein</fullName>
    </submittedName>
</protein>
<name>A0A7W4IJT6_9PROT</name>
<feature type="region of interest" description="Disordered" evidence="1">
    <location>
        <begin position="1"/>
        <end position="25"/>
    </location>
</feature>
<keyword evidence="4" id="KW-1185">Reference proteome</keyword>
<dbReference type="Proteomes" id="UP000561077">
    <property type="component" value="Unassembled WGS sequence"/>
</dbReference>
<organism evidence="2 5">
    <name type="scientific">Gluconacetobacter dulcium</name>
    <dbReference type="NCBI Taxonomy" id="2729096"/>
    <lineage>
        <taxon>Bacteria</taxon>
        <taxon>Pseudomonadati</taxon>
        <taxon>Pseudomonadota</taxon>
        <taxon>Alphaproteobacteria</taxon>
        <taxon>Acetobacterales</taxon>
        <taxon>Acetobacteraceae</taxon>
        <taxon>Gluconacetobacter</taxon>
    </lineage>
</organism>
<dbReference type="RefSeq" id="WP_182972783.1">
    <property type="nucleotide sequence ID" value="NZ_JABEQN010000003.1"/>
</dbReference>
<reference evidence="4 5" key="1">
    <citation type="submission" date="2020-04" db="EMBL/GenBank/DDBJ databases">
        <title>Description of novel Gluconacetobacter.</title>
        <authorList>
            <person name="Sombolestani A."/>
        </authorList>
    </citation>
    <scope>NUCLEOTIDE SEQUENCE [LARGE SCALE GENOMIC DNA]</scope>
    <source>
        <strain evidence="3 4">LMG 1728</strain>
        <strain evidence="2 5">LMG 1731</strain>
    </source>
</reference>
<comment type="caution">
    <text evidence="2">The sequence shown here is derived from an EMBL/GenBank/DDBJ whole genome shotgun (WGS) entry which is preliminary data.</text>
</comment>
<proteinExistence type="predicted"/>